<reference evidence="3" key="2">
    <citation type="submission" date="2023-06" db="EMBL/GenBank/DDBJ databases">
        <authorList>
            <consortium name="Lawrence Berkeley National Laboratory"/>
            <person name="Haridas S."/>
            <person name="Hensen N."/>
            <person name="Bonometti L."/>
            <person name="Westerberg I."/>
            <person name="Brannstrom I.O."/>
            <person name="Guillou S."/>
            <person name="Cros-Aarteil S."/>
            <person name="Calhoun S."/>
            <person name="Kuo A."/>
            <person name="Mondo S."/>
            <person name="Pangilinan J."/>
            <person name="Riley R."/>
            <person name="Labutti K."/>
            <person name="Andreopoulos B."/>
            <person name="Lipzen A."/>
            <person name="Chen C."/>
            <person name="Yanf M."/>
            <person name="Daum C."/>
            <person name="Ng V."/>
            <person name="Clum A."/>
            <person name="Steindorff A."/>
            <person name="Ohm R."/>
            <person name="Martin F."/>
            <person name="Silar P."/>
            <person name="Natvig D."/>
            <person name="Lalanne C."/>
            <person name="Gautier V."/>
            <person name="Ament-Velasquez S.L."/>
            <person name="Kruys A."/>
            <person name="Hutchinson M.I."/>
            <person name="Powell A.J."/>
            <person name="Barry K."/>
            <person name="Miller A.N."/>
            <person name="Grigoriev I.V."/>
            <person name="Debuchy R."/>
            <person name="Gladieux P."/>
            <person name="Thoren M.H."/>
            <person name="Johannesson H."/>
        </authorList>
    </citation>
    <scope>NUCLEOTIDE SEQUENCE</scope>
    <source>
        <strain evidence="3">CBS 118394</strain>
    </source>
</reference>
<dbReference type="CDD" id="cd00027">
    <property type="entry name" value="BRCT"/>
    <property type="match status" value="1"/>
</dbReference>
<dbReference type="AlphaFoldDB" id="A0AAE0HWD3"/>
<dbReference type="InterPro" id="IPR008893">
    <property type="entry name" value="WGR_domain"/>
</dbReference>
<protein>
    <recommendedName>
        <fullName evidence="5">BRCT domain-containing protein</fullName>
    </recommendedName>
</protein>
<dbReference type="PROSITE" id="PS50172">
    <property type="entry name" value="BRCT"/>
    <property type="match status" value="1"/>
</dbReference>
<feature type="domain" description="BRCT" evidence="1">
    <location>
        <begin position="14"/>
        <end position="112"/>
    </location>
</feature>
<dbReference type="EMBL" id="JAUEDM010000007">
    <property type="protein sequence ID" value="KAK3313814.1"/>
    <property type="molecule type" value="Genomic_DNA"/>
</dbReference>
<organism evidence="3 4">
    <name type="scientific">Apodospora peruviana</name>
    <dbReference type="NCBI Taxonomy" id="516989"/>
    <lineage>
        <taxon>Eukaryota</taxon>
        <taxon>Fungi</taxon>
        <taxon>Dikarya</taxon>
        <taxon>Ascomycota</taxon>
        <taxon>Pezizomycotina</taxon>
        <taxon>Sordariomycetes</taxon>
        <taxon>Sordariomycetidae</taxon>
        <taxon>Sordariales</taxon>
        <taxon>Lasiosphaeriaceae</taxon>
        <taxon>Apodospora</taxon>
    </lineage>
</organism>
<feature type="domain" description="WGR" evidence="2">
    <location>
        <begin position="144"/>
        <end position="251"/>
    </location>
</feature>
<keyword evidence="4" id="KW-1185">Reference proteome</keyword>
<dbReference type="InterPro" id="IPR001357">
    <property type="entry name" value="BRCT_dom"/>
</dbReference>
<accession>A0AAE0HWD3</accession>
<sequence>MTPRKGYQTGRGNDPKPIFRDLVIAVSGFLGGEPWTDVNIARWVSLRQGTFSQQMNASVTHLVCSEAEVKSGSPRVQEALRRGCKSCKVVTRDWLEDSMHADRRLPEVQFSPVKVVRKERKKELHKLQVMKGNLLAERAVNTNLYHDYQDGTYFKYTVTITRDDEVNGVFGERYILLLQESNAKPHLYWFFAKFYKSKTNTHAHIYRPSTIPGSFEREFRYFKSFFEKKTGVPWDERLVRTGPADKNLFRYTSPVSSPSFFHFVQGSWAMMQ</sequence>
<name>A0AAE0HWD3_9PEZI</name>
<dbReference type="Proteomes" id="UP001283341">
    <property type="component" value="Unassembled WGS sequence"/>
</dbReference>
<evidence type="ECO:0000313" key="4">
    <source>
        <dbReference type="Proteomes" id="UP001283341"/>
    </source>
</evidence>
<evidence type="ECO:0000259" key="2">
    <source>
        <dbReference type="PROSITE" id="PS51977"/>
    </source>
</evidence>
<dbReference type="PROSITE" id="PS51977">
    <property type="entry name" value="WGR"/>
    <property type="match status" value="1"/>
</dbReference>
<dbReference type="Gene3D" id="3.40.50.10190">
    <property type="entry name" value="BRCT domain"/>
    <property type="match status" value="1"/>
</dbReference>
<proteinExistence type="predicted"/>
<dbReference type="SUPFAM" id="SSF52113">
    <property type="entry name" value="BRCT domain"/>
    <property type="match status" value="1"/>
</dbReference>
<evidence type="ECO:0000313" key="3">
    <source>
        <dbReference type="EMBL" id="KAK3313814.1"/>
    </source>
</evidence>
<gene>
    <name evidence="3" type="ORF">B0H66DRAFT_362840</name>
</gene>
<reference evidence="3" key="1">
    <citation type="journal article" date="2023" name="Mol. Phylogenet. Evol.">
        <title>Genome-scale phylogeny and comparative genomics of the fungal order Sordariales.</title>
        <authorList>
            <person name="Hensen N."/>
            <person name="Bonometti L."/>
            <person name="Westerberg I."/>
            <person name="Brannstrom I.O."/>
            <person name="Guillou S."/>
            <person name="Cros-Aarteil S."/>
            <person name="Calhoun S."/>
            <person name="Haridas S."/>
            <person name="Kuo A."/>
            <person name="Mondo S."/>
            <person name="Pangilinan J."/>
            <person name="Riley R."/>
            <person name="LaButti K."/>
            <person name="Andreopoulos B."/>
            <person name="Lipzen A."/>
            <person name="Chen C."/>
            <person name="Yan M."/>
            <person name="Daum C."/>
            <person name="Ng V."/>
            <person name="Clum A."/>
            <person name="Steindorff A."/>
            <person name="Ohm R.A."/>
            <person name="Martin F."/>
            <person name="Silar P."/>
            <person name="Natvig D.O."/>
            <person name="Lalanne C."/>
            <person name="Gautier V."/>
            <person name="Ament-Velasquez S.L."/>
            <person name="Kruys A."/>
            <person name="Hutchinson M.I."/>
            <person name="Powell A.J."/>
            <person name="Barry K."/>
            <person name="Miller A.N."/>
            <person name="Grigoriev I.V."/>
            <person name="Debuchy R."/>
            <person name="Gladieux P."/>
            <person name="Hiltunen Thoren M."/>
            <person name="Johannesson H."/>
        </authorList>
    </citation>
    <scope>NUCLEOTIDE SEQUENCE</scope>
    <source>
        <strain evidence="3">CBS 118394</strain>
    </source>
</reference>
<comment type="caution">
    <text evidence="3">The sequence shown here is derived from an EMBL/GenBank/DDBJ whole genome shotgun (WGS) entry which is preliminary data.</text>
</comment>
<evidence type="ECO:0000259" key="1">
    <source>
        <dbReference type="PROSITE" id="PS50172"/>
    </source>
</evidence>
<evidence type="ECO:0008006" key="5">
    <source>
        <dbReference type="Google" id="ProtNLM"/>
    </source>
</evidence>
<dbReference type="InterPro" id="IPR036420">
    <property type="entry name" value="BRCT_dom_sf"/>
</dbReference>